<comment type="caution">
    <text evidence="3">The sequence shown here is derived from an EMBL/GenBank/DDBJ whole genome shotgun (WGS) entry which is preliminary data.</text>
</comment>
<dbReference type="Proteomes" id="UP000314294">
    <property type="component" value="Unassembled WGS sequence"/>
</dbReference>
<feature type="region of interest" description="Disordered" evidence="1">
    <location>
        <begin position="42"/>
        <end position="95"/>
    </location>
</feature>
<dbReference type="EMBL" id="SRLO01000829">
    <property type="protein sequence ID" value="TNN45710.1"/>
    <property type="molecule type" value="Genomic_DNA"/>
</dbReference>
<feature type="signal peptide" evidence="2">
    <location>
        <begin position="1"/>
        <end position="22"/>
    </location>
</feature>
<keyword evidence="2" id="KW-0732">Signal</keyword>
<reference evidence="3 4" key="1">
    <citation type="submission" date="2019-03" db="EMBL/GenBank/DDBJ databases">
        <title>First draft genome of Liparis tanakae, snailfish: a comprehensive survey of snailfish specific genes.</title>
        <authorList>
            <person name="Kim W."/>
            <person name="Song I."/>
            <person name="Jeong J.-H."/>
            <person name="Kim D."/>
            <person name="Kim S."/>
            <person name="Ryu S."/>
            <person name="Song J.Y."/>
            <person name="Lee S.K."/>
        </authorList>
    </citation>
    <scope>NUCLEOTIDE SEQUENCE [LARGE SCALE GENOMIC DNA]</scope>
    <source>
        <tissue evidence="3">Muscle</tissue>
    </source>
</reference>
<gene>
    <name evidence="3" type="ORF">EYF80_044101</name>
</gene>
<dbReference type="AlphaFoldDB" id="A0A4Z2FXV1"/>
<evidence type="ECO:0000313" key="3">
    <source>
        <dbReference type="EMBL" id="TNN45710.1"/>
    </source>
</evidence>
<evidence type="ECO:0000313" key="4">
    <source>
        <dbReference type="Proteomes" id="UP000314294"/>
    </source>
</evidence>
<name>A0A4Z2FXV1_9TELE</name>
<evidence type="ECO:0008006" key="5">
    <source>
        <dbReference type="Google" id="ProtNLM"/>
    </source>
</evidence>
<evidence type="ECO:0000256" key="2">
    <source>
        <dbReference type="SAM" id="SignalP"/>
    </source>
</evidence>
<proteinExistence type="predicted"/>
<evidence type="ECO:0000256" key="1">
    <source>
        <dbReference type="SAM" id="MobiDB-lite"/>
    </source>
</evidence>
<organism evidence="3 4">
    <name type="scientific">Liparis tanakae</name>
    <name type="common">Tanaka's snailfish</name>
    <dbReference type="NCBI Taxonomy" id="230148"/>
    <lineage>
        <taxon>Eukaryota</taxon>
        <taxon>Metazoa</taxon>
        <taxon>Chordata</taxon>
        <taxon>Craniata</taxon>
        <taxon>Vertebrata</taxon>
        <taxon>Euteleostomi</taxon>
        <taxon>Actinopterygii</taxon>
        <taxon>Neopterygii</taxon>
        <taxon>Teleostei</taxon>
        <taxon>Neoteleostei</taxon>
        <taxon>Acanthomorphata</taxon>
        <taxon>Eupercaria</taxon>
        <taxon>Perciformes</taxon>
        <taxon>Cottioidei</taxon>
        <taxon>Cottales</taxon>
        <taxon>Liparidae</taxon>
        <taxon>Liparis</taxon>
    </lineage>
</organism>
<keyword evidence="4" id="KW-1185">Reference proteome</keyword>
<protein>
    <recommendedName>
        <fullName evidence="5">Secreted protein</fullName>
    </recommendedName>
</protein>
<feature type="chain" id="PRO_5021371226" description="Secreted protein" evidence="2">
    <location>
        <begin position="23"/>
        <end position="126"/>
    </location>
</feature>
<sequence length="126" mass="13839">MERAIHIALLDLLNATAAVCLAVTRRNSCIVMAGFQLRSHAEQSSRPEAITLLASKRENARGPRKPSAPTRASKDADMQDANGKTPRGNAISFFTRRSKRANRLPEIDPLPSLRVVFMKLVTATTK</sequence>
<accession>A0A4Z2FXV1</accession>